<evidence type="ECO:0000313" key="1">
    <source>
        <dbReference type="EMBL" id="RID94179.1"/>
    </source>
</evidence>
<reference evidence="1 2" key="1">
    <citation type="submission" date="2018-08" db="EMBL/GenBank/DDBJ databases">
        <title>Draft genome sequence of Dialister pneumosintes KCOM 1685.</title>
        <authorList>
            <person name="Kook J.-K."/>
            <person name="Park S.-N."/>
            <person name="Lim Y.K."/>
        </authorList>
    </citation>
    <scope>NUCLEOTIDE SEQUENCE [LARGE SCALE GENOMIC DNA]</scope>
    <source>
        <strain evidence="1 2">KCOM 1685</strain>
    </source>
</reference>
<dbReference type="EMBL" id="QWKU01000001">
    <property type="protein sequence ID" value="RID94179.1"/>
    <property type="molecule type" value="Genomic_DNA"/>
</dbReference>
<keyword evidence="2" id="KW-1185">Reference proteome</keyword>
<dbReference type="Proteomes" id="UP000266262">
    <property type="component" value="Unassembled WGS sequence"/>
</dbReference>
<accession>A0ABX9M9J0</accession>
<dbReference type="RefSeq" id="WP_107528607.1">
    <property type="nucleotide sequence ID" value="NZ_CP017037.1"/>
</dbReference>
<gene>
    <name evidence="1" type="ORF">DX915_01155</name>
</gene>
<organism evidence="1 2">
    <name type="scientific">Dialister pneumosintes</name>
    <dbReference type="NCBI Taxonomy" id="39950"/>
    <lineage>
        <taxon>Bacteria</taxon>
        <taxon>Bacillati</taxon>
        <taxon>Bacillota</taxon>
        <taxon>Negativicutes</taxon>
        <taxon>Veillonellales</taxon>
        <taxon>Veillonellaceae</taxon>
        <taxon>Dialister</taxon>
    </lineage>
</organism>
<comment type="caution">
    <text evidence="1">The sequence shown here is derived from an EMBL/GenBank/DDBJ whole genome shotgun (WGS) entry which is preliminary data.</text>
</comment>
<name>A0ABX9M9J0_9FIRM</name>
<proteinExistence type="predicted"/>
<protein>
    <submittedName>
        <fullName evidence="1">Tryptophanyl-tRNA synthetase</fullName>
    </submittedName>
</protein>
<evidence type="ECO:0000313" key="2">
    <source>
        <dbReference type="Proteomes" id="UP000266262"/>
    </source>
</evidence>
<sequence length="50" mass="5665">MGELFKREDTIDELLESMGVQIVLDGNTLSEKDKEEIKKNGDIIVTKVNE</sequence>